<dbReference type="GO" id="GO:0003677">
    <property type="term" value="F:DNA binding"/>
    <property type="evidence" value="ECO:0007669"/>
    <property type="project" value="UniProtKB-UniRule"/>
</dbReference>
<gene>
    <name evidence="4" type="ORF">CG710_000675</name>
</gene>
<dbReference type="OrthoDB" id="9785164at2"/>
<dbReference type="PROSITE" id="PS50977">
    <property type="entry name" value="HTH_TETR_2"/>
    <property type="match status" value="1"/>
</dbReference>
<sequence length="242" mass="28476">MVIDILFVTFILYFFRGDSKVGRITKTPEERKSELIEAAEELFSTVGYSKTTVSHIVKKINVAQGTFYYYFKSKEDIFLAVFDQNVKKSIVILNEIVNRKEGTIIEKYMEMLEIQFKTIDFHESLNIQLHQEENREIHQKAIINTIKLYSPVYGRLFKKGVEEGFFKTEYPEDIAEYFMIVVNYLFDPGICQLKENEYDKKILALNNIMIRALGITDEDFKISTIVKRTFELHQKLQYISPN</sequence>
<dbReference type="InterPro" id="IPR049149">
    <property type="entry name" value="TetR/AcrR_C"/>
</dbReference>
<feature type="domain" description="HTH tetR-type" evidence="3">
    <location>
        <begin position="29"/>
        <end position="89"/>
    </location>
</feature>
<dbReference type="Gene3D" id="1.10.357.10">
    <property type="entry name" value="Tetracycline Repressor, domain 2"/>
    <property type="match status" value="1"/>
</dbReference>
<name>A0A371JK09_9FIRM</name>
<dbReference type="PROSITE" id="PS01081">
    <property type="entry name" value="HTH_TETR_1"/>
    <property type="match status" value="1"/>
</dbReference>
<keyword evidence="1 2" id="KW-0238">DNA-binding</keyword>
<dbReference type="Proteomes" id="UP000216411">
    <property type="component" value="Unassembled WGS sequence"/>
</dbReference>
<dbReference type="AlphaFoldDB" id="A0A371JK09"/>
<accession>A0A371JK09</accession>
<dbReference type="PANTHER" id="PTHR43479:SF11">
    <property type="entry name" value="ACREF_ENVCD OPERON REPRESSOR-RELATED"/>
    <property type="match status" value="1"/>
</dbReference>
<proteinExistence type="predicted"/>
<organism evidence="4 5">
    <name type="scientific">Lachnotalea glycerini</name>
    <dbReference type="NCBI Taxonomy" id="1763509"/>
    <lineage>
        <taxon>Bacteria</taxon>
        <taxon>Bacillati</taxon>
        <taxon>Bacillota</taxon>
        <taxon>Clostridia</taxon>
        <taxon>Lachnospirales</taxon>
        <taxon>Lachnospiraceae</taxon>
        <taxon>Lachnotalea</taxon>
    </lineage>
</organism>
<evidence type="ECO:0000259" key="3">
    <source>
        <dbReference type="PROSITE" id="PS50977"/>
    </source>
</evidence>
<evidence type="ECO:0000256" key="1">
    <source>
        <dbReference type="ARBA" id="ARBA00023125"/>
    </source>
</evidence>
<dbReference type="PRINTS" id="PR00455">
    <property type="entry name" value="HTHTETR"/>
</dbReference>
<dbReference type="Pfam" id="PF00440">
    <property type="entry name" value="TetR_N"/>
    <property type="match status" value="1"/>
</dbReference>
<dbReference type="InterPro" id="IPR050624">
    <property type="entry name" value="HTH-type_Tx_Regulator"/>
</dbReference>
<evidence type="ECO:0000313" key="5">
    <source>
        <dbReference type="Proteomes" id="UP000216411"/>
    </source>
</evidence>
<feature type="DNA-binding region" description="H-T-H motif" evidence="2">
    <location>
        <begin position="52"/>
        <end position="71"/>
    </location>
</feature>
<evidence type="ECO:0000313" key="4">
    <source>
        <dbReference type="EMBL" id="RDY33075.1"/>
    </source>
</evidence>
<dbReference type="InterPro" id="IPR001647">
    <property type="entry name" value="HTH_TetR"/>
</dbReference>
<dbReference type="PANTHER" id="PTHR43479">
    <property type="entry name" value="ACREF/ENVCD OPERON REPRESSOR-RELATED"/>
    <property type="match status" value="1"/>
</dbReference>
<keyword evidence="5" id="KW-1185">Reference proteome</keyword>
<evidence type="ECO:0000256" key="2">
    <source>
        <dbReference type="PROSITE-ProRule" id="PRU00335"/>
    </source>
</evidence>
<protein>
    <submittedName>
        <fullName evidence="4">TetR/AcrR family transcriptional regulator</fullName>
    </submittedName>
</protein>
<comment type="caution">
    <text evidence="4">The sequence shown here is derived from an EMBL/GenBank/DDBJ whole genome shotgun (WGS) entry which is preliminary data.</text>
</comment>
<dbReference type="InterPro" id="IPR023772">
    <property type="entry name" value="DNA-bd_HTH_TetR-type_CS"/>
</dbReference>
<dbReference type="Pfam" id="PF21303">
    <property type="entry name" value="TetR_C_39"/>
    <property type="match status" value="1"/>
</dbReference>
<dbReference type="InterPro" id="IPR009057">
    <property type="entry name" value="Homeodomain-like_sf"/>
</dbReference>
<dbReference type="SUPFAM" id="SSF46689">
    <property type="entry name" value="Homeodomain-like"/>
    <property type="match status" value="1"/>
</dbReference>
<reference evidence="4 5" key="1">
    <citation type="journal article" date="2017" name="Genome Announc.">
        <title>Draft Genome Sequence of a Sporulating and Motile Strain of Lachnotalea glycerini Isolated from Water in Quebec City, Canada.</title>
        <authorList>
            <person name="Maheux A.F."/>
            <person name="Boudreau D.K."/>
            <person name="Berube E."/>
            <person name="Boissinot M."/>
            <person name="Raymond F."/>
            <person name="Brodeur S."/>
            <person name="Corbeil J."/>
            <person name="Isabel S."/>
            <person name="Omar R.F."/>
            <person name="Bergeron M.G."/>
        </authorList>
    </citation>
    <scope>NUCLEOTIDE SEQUENCE [LARGE SCALE GENOMIC DNA]</scope>
    <source>
        <strain evidence="4 5">CCRI-19302</strain>
    </source>
</reference>
<dbReference type="EMBL" id="NOKA02000001">
    <property type="protein sequence ID" value="RDY33075.1"/>
    <property type="molecule type" value="Genomic_DNA"/>
</dbReference>